<name>A0A0B6XXI3_9EUPU</name>
<proteinExistence type="predicted"/>
<organism evidence="1">
    <name type="scientific">Arion vulgaris</name>
    <dbReference type="NCBI Taxonomy" id="1028688"/>
    <lineage>
        <taxon>Eukaryota</taxon>
        <taxon>Metazoa</taxon>
        <taxon>Spiralia</taxon>
        <taxon>Lophotrochozoa</taxon>
        <taxon>Mollusca</taxon>
        <taxon>Gastropoda</taxon>
        <taxon>Heterobranchia</taxon>
        <taxon>Euthyneura</taxon>
        <taxon>Panpulmonata</taxon>
        <taxon>Eupulmonata</taxon>
        <taxon>Stylommatophora</taxon>
        <taxon>Helicina</taxon>
        <taxon>Arionoidea</taxon>
        <taxon>Arionidae</taxon>
        <taxon>Arion</taxon>
    </lineage>
</organism>
<reference evidence="1" key="1">
    <citation type="submission" date="2014-12" db="EMBL/GenBank/DDBJ databases">
        <title>Insight into the proteome of Arion vulgaris.</title>
        <authorList>
            <person name="Aradska J."/>
            <person name="Bulat T."/>
            <person name="Smidak R."/>
            <person name="Sarate P."/>
            <person name="Gangsoo J."/>
            <person name="Sialana F."/>
            <person name="Bilban M."/>
            <person name="Lubec G."/>
        </authorList>
    </citation>
    <scope>NUCLEOTIDE SEQUENCE</scope>
    <source>
        <tissue evidence="1">Skin</tissue>
    </source>
</reference>
<feature type="non-terminal residue" evidence="1">
    <location>
        <position position="1"/>
    </location>
</feature>
<dbReference type="AlphaFoldDB" id="A0A0B6XXI3"/>
<dbReference type="EMBL" id="HACG01001912">
    <property type="protein sequence ID" value="CEK48777.1"/>
    <property type="molecule type" value="Transcribed_RNA"/>
</dbReference>
<gene>
    <name evidence="1" type="primary">ORF5173</name>
</gene>
<protein>
    <submittedName>
        <fullName evidence="1">Uncharacterized protein</fullName>
    </submittedName>
</protein>
<sequence length="51" mass="5731">VDPGNTLANYYSTGEEKSEVNWTVEKVRVVEASLMVRVRKGIEQKSVESDC</sequence>
<evidence type="ECO:0000313" key="1">
    <source>
        <dbReference type="EMBL" id="CEK48777.1"/>
    </source>
</evidence>
<accession>A0A0B6XXI3</accession>